<keyword evidence="1" id="KW-0472">Membrane</keyword>
<sequence length="203" mass="21427">MLEGLAMTRGRLREYGVLGGGWAALAALFVMTISTWPTDDTDPKEPPFQAGSAGWGLGTLAVVAVIGLMMAVAVKDVRATRRDGSLRPMRGPGLDVALGTCAWFLGGLSCLLAFFYTQADVCGGEAFQTFGCLNRPGPLLDALGLVCAASATPALVVLTMPANRTRLTRWLAPALILGLYLLALRMWVPHVGLGVPSRDDPMP</sequence>
<protein>
    <submittedName>
        <fullName evidence="2">Uncharacterized protein</fullName>
    </submittedName>
</protein>
<keyword evidence="1" id="KW-0812">Transmembrane</keyword>
<feature type="transmembrane region" description="Helical" evidence="1">
    <location>
        <begin position="53"/>
        <end position="74"/>
    </location>
</feature>
<dbReference type="AlphaFoldDB" id="A0A6I4MT32"/>
<keyword evidence="3" id="KW-1185">Reference proteome</keyword>
<dbReference type="RefSeq" id="WP_151599951.1">
    <property type="nucleotide sequence ID" value="NZ_WBMS02000062.1"/>
</dbReference>
<accession>A0A6I4MT32</accession>
<evidence type="ECO:0000256" key="1">
    <source>
        <dbReference type="SAM" id="Phobius"/>
    </source>
</evidence>
<reference evidence="2" key="1">
    <citation type="submission" date="2019-12" db="EMBL/GenBank/DDBJ databases">
        <title>Actinomadura physcomitrii sp. nov., a novel actinomycete isolated from moss [Physcomitrium sphaericum (Ludw) Fuernr].</title>
        <authorList>
            <person name="Zhuang X."/>
        </authorList>
    </citation>
    <scope>NUCLEOTIDE SEQUENCE [LARGE SCALE GENOMIC DNA]</scope>
    <source>
        <strain evidence="2">LD22</strain>
    </source>
</reference>
<evidence type="ECO:0000313" key="3">
    <source>
        <dbReference type="Proteomes" id="UP000462055"/>
    </source>
</evidence>
<organism evidence="2 3">
    <name type="scientific">Actinomadura physcomitrii</name>
    <dbReference type="NCBI Taxonomy" id="2650748"/>
    <lineage>
        <taxon>Bacteria</taxon>
        <taxon>Bacillati</taxon>
        <taxon>Actinomycetota</taxon>
        <taxon>Actinomycetes</taxon>
        <taxon>Streptosporangiales</taxon>
        <taxon>Thermomonosporaceae</taxon>
        <taxon>Actinomadura</taxon>
    </lineage>
</organism>
<keyword evidence="1" id="KW-1133">Transmembrane helix</keyword>
<feature type="transmembrane region" description="Helical" evidence="1">
    <location>
        <begin position="170"/>
        <end position="188"/>
    </location>
</feature>
<name>A0A6I4MT32_9ACTN</name>
<dbReference type="EMBL" id="WBMS02000062">
    <property type="protein sequence ID" value="MWA07037.1"/>
    <property type="molecule type" value="Genomic_DNA"/>
</dbReference>
<proteinExistence type="predicted"/>
<comment type="caution">
    <text evidence="2">The sequence shown here is derived from an EMBL/GenBank/DDBJ whole genome shotgun (WGS) entry which is preliminary data.</text>
</comment>
<feature type="transmembrane region" description="Helical" evidence="1">
    <location>
        <begin position="94"/>
        <end position="119"/>
    </location>
</feature>
<feature type="transmembrane region" description="Helical" evidence="1">
    <location>
        <begin position="139"/>
        <end position="158"/>
    </location>
</feature>
<evidence type="ECO:0000313" key="2">
    <source>
        <dbReference type="EMBL" id="MWA07037.1"/>
    </source>
</evidence>
<dbReference type="Proteomes" id="UP000462055">
    <property type="component" value="Unassembled WGS sequence"/>
</dbReference>
<gene>
    <name evidence="2" type="ORF">F8568_043210</name>
</gene>
<feature type="transmembrane region" description="Helical" evidence="1">
    <location>
        <begin position="12"/>
        <end position="33"/>
    </location>
</feature>